<evidence type="ECO:0000313" key="3">
    <source>
        <dbReference type="Proteomes" id="UP000279259"/>
    </source>
</evidence>
<dbReference type="Proteomes" id="UP000279259">
    <property type="component" value="Unassembled WGS sequence"/>
</dbReference>
<feature type="compositionally biased region" description="Basic and acidic residues" evidence="1">
    <location>
        <begin position="356"/>
        <end position="368"/>
    </location>
</feature>
<feature type="region of interest" description="Disordered" evidence="1">
    <location>
        <begin position="173"/>
        <end position="457"/>
    </location>
</feature>
<feature type="region of interest" description="Disordered" evidence="1">
    <location>
        <begin position="119"/>
        <end position="141"/>
    </location>
</feature>
<feature type="compositionally biased region" description="Basic and acidic residues" evidence="1">
    <location>
        <begin position="435"/>
        <end position="444"/>
    </location>
</feature>
<proteinExistence type="predicted"/>
<accession>A0A427YUT3</accession>
<gene>
    <name evidence="2" type="ORF">EHS25_004602</name>
</gene>
<evidence type="ECO:0000256" key="1">
    <source>
        <dbReference type="SAM" id="MobiDB-lite"/>
    </source>
</evidence>
<dbReference type="OrthoDB" id="2586466at2759"/>
<feature type="compositionally biased region" description="Basic and acidic residues" evidence="1">
    <location>
        <begin position="212"/>
        <end position="238"/>
    </location>
</feature>
<feature type="compositionally biased region" description="Low complexity" evidence="1">
    <location>
        <begin position="131"/>
        <end position="141"/>
    </location>
</feature>
<feature type="compositionally biased region" description="Polar residues" evidence="1">
    <location>
        <begin position="305"/>
        <end position="323"/>
    </location>
</feature>
<dbReference type="EMBL" id="RSCD01000002">
    <property type="protein sequence ID" value="RSH94796.1"/>
    <property type="molecule type" value="Genomic_DNA"/>
</dbReference>
<name>A0A427YUT3_9TREE</name>
<comment type="caution">
    <text evidence="2">The sequence shown here is derived from an EMBL/GenBank/DDBJ whole genome shotgun (WGS) entry which is preliminary data.</text>
</comment>
<keyword evidence="3" id="KW-1185">Reference proteome</keyword>
<organism evidence="2 3">
    <name type="scientific">Saitozyma podzolica</name>
    <dbReference type="NCBI Taxonomy" id="1890683"/>
    <lineage>
        <taxon>Eukaryota</taxon>
        <taxon>Fungi</taxon>
        <taxon>Dikarya</taxon>
        <taxon>Basidiomycota</taxon>
        <taxon>Agaricomycotina</taxon>
        <taxon>Tremellomycetes</taxon>
        <taxon>Tremellales</taxon>
        <taxon>Trimorphomycetaceae</taxon>
        <taxon>Saitozyma</taxon>
    </lineage>
</organism>
<feature type="region of interest" description="Disordered" evidence="1">
    <location>
        <begin position="536"/>
        <end position="556"/>
    </location>
</feature>
<protein>
    <submittedName>
        <fullName evidence="2">Uncharacterized protein</fullName>
    </submittedName>
</protein>
<sequence>MAILSGRPSRSYANVEHNAEGLSAVGSAPFSNKKMEGGFKTYRPSLVESHLRPLMYDPHPDSAFAPLPPAFQRNKHKKEAALAGQRAELDHILEPGYRHTDADGNSIAGPSRVSAARTAGGMAAERKPKISVRSSSSVSSFRSAGKKALGGVYVDSSGKVHDTEYDPFARVSEMSRKASRRRSAFGADKKKGSGSSSSGSDSEVHPPANGRKSVDGGKEREEEEIRRRLDMERRRLDEVSGYAASKRRSFASEKISLAGGRTTPSIRSSEDGDHLTVYSALERQGRAQTSQGYYRPSPLSPTFGDRSSTHSYSTARTPLTNGTMEEEEDGAIAGDETPEKATETTQPMAPPPPPQPKERIEIRKDGSRKITGFDAPSSPMPPSTPAMTAAESLRPPDSARSGGSRASSDRDREPRPKPVQRPREELFPETPAQMKKREERERRVGRAPLSSSRVSGLAVDTGIASRSTARVLPEIEIVEDDDPRIIFPPSEKARTTKIQTTHDHVIRGPFSHAINATGGMAGSSIGERRASSARSVPFSGGAASRPSSILEEGPGGYLPSRWASGDKQLRLTEDEKEMYRPREWGGKKGELGGRTEEWRPNAKDEVKRTWKDIQTSARFSLLRTKKKILRKADI</sequence>
<feature type="region of interest" description="Disordered" evidence="1">
    <location>
        <begin position="582"/>
        <end position="601"/>
    </location>
</feature>
<evidence type="ECO:0000313" key="2">
    <source>
        <dbReference type="EMBL" id="RSH94796.1"/>
    </source>
</evidence>
<feature type="compositionally biased region" description="Basic and acidic residues" evidence="1">
    <location>
        <begin position="407"/>
        <end position="426"/>
    </location>
</feature>
<reference evidence="2 3" key="1">
    <citation type="submission" date="2018-11" db="EMBL/GenBank/DDBJ databases">
        <title>Genome sequence of Saitozyma podzolica DSM 27192.</title>
        <authorList>
            <person name="Aliyu H."/>
            <person name="Gorte O."/>
            <person name="Ochsenreither K."/>
        </authorList>
    </citation>
    <scope>NUCLEOTIDE SEQUENCE [LARGE SCALE GENOMIC DNA]</scope>
    <source>
        <strain evidence="2 3">DSM 27192</strain>
    </source>
</reference>
<dbReference type="AlphaFoldDB" id="A0A427YUT3"/>